<evidence type="ECO:0000259" key="7">
    <source>
        <dbReference type="Pfam" id="PF00248"/>
    </source>
</evidence>
<dbReference type="FunFam" id="3.20.20.100:FF:000015">
    <property type="entry name" value="Oxidoreductase, aldo/keto reductase family"/>
    <property type="match status" value="1"/>
</dbReference>
<dbReference type="PIRSF" id="PIRSF000097">
    <property type="entry name" value="AKR"/>
    <property type="match status" value="1"/>
</dbReference>
<accession>A0A4V3JX39</accession>
<evidence type="ECO:0000256" key="6">
    <source>
        <dbReference type="PIRSR" id="PIRSR000097-3"/>
    </source>
</evidence>
<evidence type="ECO:0000313" key="9">
    <source>
        <dbReference type="Proteomes" id="UP000298264"/>
    </source>
</evidence>
<dbReference type="InterPro" id="IPR036812">
    <property type="entry name" value="NAD(P)_OxRdtase_dom_sf"/>
</dbReference>
<comment type="caution">
    <text evidence="8">The sequence shown here is derived from an EMBL/GenBank/DDBJ whole genome shotgun (WGS) entry which is preliminary data.</text>
</comment>
<name>A0A4V3JX39_9LEPT</name>
<feature type="binding site" evidence="5">
    <location>
        <position position="113"/>
    </location>
    <ligand>
        <name>substrate</name>
    </ligand>
</feature>
<dbReference type="PANTHER" id="PTHR43827:SF3">
    <property type="entry name" value="NADP-DEPENDENT OXIDOREDUCTASE DOMAIN-CONTAINING PROTEIN"/>
    <property type="match status" value="1"/>
</dbReference>
<dbReference type="PROSITE" id="PS00798">
    <property type="entry name" value="ALDOKETO_REDUCTASE_1"/>
    <property type="match status" value="1"/>
</dbReference>
<protein>
    <submittedName>
        <fullName evidence="8">Aldo/keto reductase</fullName>
    </submittedName>
</protein>
<dbReference type="PROSITE" id="PS00063">
    <property type="entry name" value="ALDOKETO_REDUCTASE_3"/>
    <property type="match status" value="1"/>
</dbReference>
<dbReference type="PRINTS" id="PR00069">
    <property type="entry name" value="ALDKETRDTASE"/>
</dbReference>
<keyword evidence="2" id="KW-0521">NADP</keyword>
<dbReference type="CDD" id="cd19071">
    <property type="entry name" value="AKR_AKR1-5-like"/>
    <property type="match status" value="1"/>
</dbReference>
<comment type="similarity">
    <text evidence="1">Belongs to the aldo/keto reductase family.</text>
</comment>
<reference evidence="8" key="1">
    <citation type="journal article" date="2019" name="PLoS Negl. Trop. Dis.">
        <title>Revisiting the worldwide diversity of Leptospira species in the environment.</title>
        <authorList>
            <person name="Vincent A.T."/>
            <person name="Schiettekatte O."/>
            <person name="Bourhy P."/>
            <person name="Veyrier F.J."/>
            <person name="Picardeau M."/>
        </authorList>
    </citation>
    <scope>NUCLEOTIDE SEQUENCE [LARGE SCALE GENOMIC DNA]</scope>
    <source>
        <strain evidence="8">201400974</strain>
    </source>
</reference>
<sequence>MTALVNLQSRIPTNQSVSVPVFGLGVWKSRPKECYTAVLSALEVGYRHIDTAAIYGNESEVGQAIKDSKIPRSEIFLVTKLWNADQGYNSALKAIDRSLKNLNTDYVDMYLIHFPVTEKRNESWKALEEIKKSGKAKSIGVSNFMIPHLEELLKETSTVPAMNQVEYHPFLNNNELFHYCENKGILVEAYSPLAHGQKIDDERVAILAKKYNKTNAQILLRWGLQKGMVLIPKSVKKNRISENADVFDFQISEADMMEIETWDEGYRTCWDPTTVE</sequence>
<feature type="active site" description="Proton donor" evidence="4">
    <location>
        <position position="55"/>
    </location>
</feature>
<organism evidence="8 9">
    <name type="scientific">Leptospira ilyithenensis</name>
    <dbReference type="NCBI Taxonomy" id="2484901"/>
    <lineage>
        <taxon>Bacteria</taxon>
        <taxon>Pseudomonadati</taxon>
        <taxon>Spirochaetota</taxon>
        <taxon>Spirochaetia</taxon>
        <taxon>Leptospirales</taxon>
        <taxon>Leptospiraceae</taxon>
        <taxon>Leptospira</taxon>
    </lineage>
</organism>
<dbReference type="GO" id="GO:0016616">
    <property type="term" value="F:oxidoreductase activity, acting on the CH-OH group of donors, NAD or NADP as acceptor"/>
    <property type="evidence" value="ECO:0007669"/>
    <property type="project" value="UniProtKB-ARBA"/>
</dbReference>
<dbReference type="EMBL" id="RQHV01000043">
    <property type="protein sequence ID" value="TGN10411.1"/>
    <property type="molecule type" value="Genomic_DNA"/>
</dbReference>
<keyword evidence="3" id="KW-0560">Oxidoreductase</keyword>
<dbReference type="Pfam" id="PF00248">
    <property type="entry name" value="Aldo_ket_red"/>
    <property type="match status" value="1"/>
</dbReference>
<dbReference type="InterPro" id="IPR018170">
    <property type="entry name" value="Aldo/ket_reductase_CS"/>
</dbReference>
<feature type="domain" description="NADP-dependent oxidoreductase" evidence="7">
    <location>
        <begin position="27"/>
        <end position="261"/>
    </location>
</feature>
<proteinExistence type="inferred from homology"/>
<feature type="site" description="Lowers pKa of active site Tyr" evidence="6">
    <location>
        <position position="80"/>
    </location>
</feature>
<keyword evidence="9" id="KW-1185">Reference proteome</keyword>
<evidence type="ECO:0000256" key="5">
    <source>
        <dbReference type="PIRSR" id="PIRSR000097-2"/>
    </source>
</evidence>
<dbReference type="PANTHER" id="PTHR43827">
    <property type="entry name" value="2,5-DIKETO-D-GLUCONIC ACID REDUCTASE"/>
    <property type="match status" value="1"/>
</dbReference>
<dbReference type="InterPro" id="IPR020471">
    <property type="entry name" value="AKR"/>
</dbReference>
<gene>
    <name evidence="8" type="ORF">EHS11_08930</name>
</gene>
<evidence type="ECO:0000256" key="3">
    <source>
        <dbReference type="ARBA" id="ARBA00023002"/>
    </source>
</evidence>
<evidence type="ECO:0000256" key="4">
    <source>
        <dbReference type="PIRSR" id="PIRSR000097-1"/>
    </source>
</evidence>
<dbReference type="Gene3D" id="3.20.20.100">
    <property type="entry name" value="NADP-dependent oxidoreductase domain"/>
    <property type="match status" value="1"/>
</dbReference>
<evidence type="ECO:0000256" key="1">
    <source>
        <dbReference type="ARBA" id="ARBA00007905"/>
    </source>
</evidence>
<dbReference type="Proteomes" id="UP000298264">
    <property type="component" value="Unassembled WGS sequence"/>
</dbReference>
<dbReference type="AlphaFoldDB" id="A0A4V3JX39"/>
<dbReference type="OrthoDB" id="9804790at2"/>
<dbReference type="RefSeq" id="WP_135764045.1">
    <property type="nucleotide sequence ID" value="NZ_RQHV01000043.1"/>
</dbReference>
<dbReference type="InterPro" id="IPR023210">
    <property type="entry name" value="NADP_OxRdtase_dom"/>
</dbReference>
<evidence type="ECO:0000256" key="2">
    <source>
        <dbReference type="ARBA" id="ARBA00022857"/>
    </source>
</evidence>
<dbReference type="PROSITE" id="PS00062">
    <property type="entry name" value="ALDOKETO_REDUCTASE_2"/>
    <property type="match status" value="1"/>
</dbReference>
<dbReference type="SUPFAM" id="SSF51430">
    <property type="entry name" value="NAD(P)-linked oxidoreductase"/>
    <property type="match status" value="1"/>
</dbReference>
<evidence type="ECO:0000313" key="8">
    <source>
        <dbReference type="EMBL" id="TGN10411.1"/>
    </source>
</evidence>